<accession>A0A1L8V252</accession>
<evidence type="ECO:0000313" key="5">
    <source>
        <dbReference type="Proteomes" id="UP000321175"/>
    </source>
</evidence>
<dbReference type="EMBL" id="BJWA01000005">
    <property type="protein sequence ID" value="GEL79861.1"/>
    <property type="molecule type" value="Genomic_DNA"/>
</dbReference>
<organism evidence="3 4">
    <name type="scientific">Enterococcus mundtii</name>
    <dbReference type="NCBI Taxonomy" id="53346"/>
    <lineage>
        <taxon>Bacteria</taxon>
        <taxon>Bacillati</taxon>
        <taxon>Bacillota</taxon>
        <taxon>Bacilli</taxon>
        <taxon>Lactobacillales</taxon>
        <taxon>Enterococcaceae</taxon>
        <taxon>Enterococcus</taxon>
    </lineage>
</organism>
<keyword evidence="1" id="KW-0812">Transmembrane</keyword>
<protein>
    <submittedName>
        <fullName evidence="3">Uncharacterized protein</fullName>
    </submittedName>
</protein>
<sequence>MEIGMNKRKKTLIIILVSLLLLISGWLIYRYYFQKTPEPVTLVSGEFLPDGKDAQRISEEELLELSQTAVDRSKFNLMISPEATFNHRTLQGELMIKNPLENGHPINVEIRKQSNDELVYTSGAIQPGYEIKEVTLEQSLEKGEHPSVAMFSLYDPDTNQKKGQVAAGVTLVIE</sequence>
<evidence type="ECO:0000313" key="2">
    <source>
        <dbReference type="EMBL" id="GEL79861.1"/>
    </source>
</evidence>
<evidence type="ECO:0000256" key="1">
    <source>
        <dbReference type="SAM" id="Phobius"/>
    </source>
</evidence>
<dbReference type="Proteomes" id="UP000195024">
    <property type="component" value="Unassembled WGS sequence"/>
</dbReference>
<dbReference type="RefSeq" id="WP_081355904.1">
    <property type="nucleotide sequence ID" value="NZ_BJWA01000005.1"/>
</dbReference>
<keyword evidence="1" id="KW-1133">Transmembrane helix</keyword>
<gene>
    <name evidence="3" type="ORF">A5802_001247</name>
    <name evidence="2" type="ORF">EMU01_10050</name>
</gene>
<evidence type="ECO:0000313" key="4">
    <source>
        <dbReference type="Proteomes" id="UP000195024"/>
    </source>
</evidence>
<name>A0A1L8V252_ENTMU</name>
<comment type="caution">
    <text evidence="3">The sequence shown here is derived from an EMBL/GenBank/DDBJ whole genome shotgun (WGS) entry which is preliminary data.</text>
</comment>
<proteinExistence type="predicted"/>
<feature type="transmembrane region" description="Helical" evidence="1">
    <location>
        <begin position="12"/>
        <end position="32"/>
    </location>
</feature>
<keyword evidence="1" id="KW-0472">Membrane</keyword>
<reference evidence="2 5" key="2">
    <citation type="submission" date="2019-07" db="EMBL/GenBank/DDBJ databases">
        <title>Whole genome shotgun sequence of Enterococcus mundtii NBRC 100490.</title>
        <authorList>
            <person name="Hosoyama A."/>
            <person name="Uohara A."/>
            <person name="Ohji S."/>
            <person name="Ichikawa N."/>
        </authorList>
    </citation>
    <scope>NUCLEOTIDE SEQUENCE [LARGE SCALE GENOMIC DNA]</scope>
    <source>
        <strain evidence="2 5">NBRC 100490</strain>
    </source>
</reference>
<dbReference type="GeneID" id="60999532"/>
<dbReference type="EMBL" id="NGMS01000001">
    <property type="protein sequence ID" value="OTP27512.1"/>
    <property type="molecule type" value="Genomic_DNA"/>
</dbReference>
<keyword evidence="5" id="KW-1185">Reference proteome</keyword>
<evidence type="ECO:0000313" key="3">
    <source>
        <dbReference type="EMBL" id="OTP27512.1"/>
    </source>
</evidence>
<dbReference type="Proteomes" id="UP000321175">
    <property type="component" value="Unassembled WGS sequence"/>
</dbReference>
<dbReference type="AlphaFoldDB" id="A0A1L8V252"/>
<reference evidence="3 4" key="1">
    <citation type="submission" date="2017-05" db="EMBL/GenBank/DDBJ databases">
        <title>The Genome Sequence of Enterococcus mundtii 6B1_DIV0119.</title>
        <authorList>
            <consortium name="The Broad Institute Genomics Platform"/>
            <consortium name="The Broad Institute Genomic Center for Infectious Diseases"/>
            <person name="Earl A."/>
            <person name="Manson A."/>
            <person name="Schwartman J."/>
            <person name="Gilmore M."/>
            <person name="Abouelleil A."/>
            <person name="Cao P."/>
            <person name="Chapman S."/>
            <person name="Cusick C."/>
            <person name="Shea T."/>
            <person name="Young S."/>
            <person name="Neafsey D."/>
            <person name="Nusbaum C."/>
            <person name="Birren B."/>
        </authorList>
    </citation>
    <scope>NUCLEOTIDE SEQUENCE [LARGE SCALE GENOMIC DNA]</scope>
    <source>
        <strain evidence="3 4">6B1_DIV0119</strain>
    </source>
</reference>